<evidence type="ECO:0000256" key="2">
    <source>
        <dbReference type="ARBA" id="ARBA00022723"/>
    </source>
</evidence>
<dbReference type="Proteomes" id="UP001159363">
    <property type="component" value="Chromosome 5"/>
</dbReference>
<dbReference type="Pfam" id="PF13359">
    <property type="entry name" value="DDE_Tnp_4"/>
    <property type="match status" value="1"/>
</dbReference>
<comment type="caution">
    <text evidence="4">The sequence shown here is derived from an EMBL/GenBank/DDBJ whole genome shotgun (WGS) entry which is preliminary data.</text>
</comment>
<evidence type="ECO:0000313" key="4">
    <source>
        <dbReference type="EMBL" id="KAJ8882208.1"/>
    </source>
</evidence>
<keyword evidence="2" id="KW-0479">Metal-binding</keyword>
<protein>
    <recommendedName>
        <fullName evidence="3">DDE Tnp4 domain-containing protein</fullName>
    </recommendedName>
</protein>
<gene>
    <name evidence="4" type="ORF">PR048_018696</name>
</gene>
<reference evidence="4 5" key="1">
    <citation type="submission" date="2023-02" db="EMBL/GenBank/DDBJ databases">
        <title>LHISI_Scaffold_Assembly.</title>
        <authorList>
            <person name="Stuart O.P."/>
            <person name="Cleave R."/>
            <person name="Magrath M.J.L."/>
            <person name="Mikheyev A.S."/>
        </authorList>
    </citation>
    <scope>NUCLEOTIDE SEQUENCE [LARGE SCALE GENOMIC DNA]</scope>
    <source>
        <strain evidence="4">Daus_M_001</strain>
        <tissue evidence="4">Leg muscle</tissue>
    </source>
</reference>
<feature type="domain" description="DDE Tnp4" evidence="3">
    <location>
        <begin position="71"/>
        <end position="209"/>
    </location>
</feature>
<evidence type="ECO:0000313" key="5">
    <source>
        <dbReference type="Proteomes" id="UP001159363"/>
    </source>
</evidence>
<comment type="cofactor">
    <cofactor evidence="1">
        <name>a divalent metal cation</name>
        <dbReference type="ChEBI" id="CHEBI:60240"/>
    </cofactor>
</comment>
<evidence type="ECO:0000256" key="1">
    <source>
        <dbReference type="ARBA" id="ARBA00001968"/>
    </source>
</evidence>
<accession>A0ABQ9HD17</accession>
<dbReference type="InterPro" id="IPR027806">
    <property type="entry name" value="HARBI1_dom"/>
</dbReference>
<keyword evidence="5" id="KW-1185">Reference proteome</keyword>
<organism evidence="4 5">
    <name type="scientific">Dryococelus australis</name>
    <dbReference type="NCBI Taxonomy" id="614101"/>
    <lineage>
        <taxon>Eukaryota</taxon>
        <taxon>Metazoa</taxon>
        <taxon>Ecdysozoa</taxon>
        <taxon>Arthropoda</taxon>
        <taxon>Hexapoda</taxon>
        <taxon>Insecta</taxon>
        <taxon>Pterygota</taxon>
        <taxon>Neoptera</taxon>
        <taxon>Polyneoptera</taxon>
        <taxon>Phasmatodea</taxon>
        <taxon>Verophasmatodea</taxon>
        <taxon>Anareolatae</taxon>
        <taxon>Phasmatidae</taxon>
        <taxon>Eurycanthinae</taxon>
        <taxon>Dryococelus</taxon>
    </lineage>
</organism>
<dbReference type="EMBL" id="JARBHB010000006">
    <property type="protein sequence ID" value="KAJ8882208.1"/>
    <property type="molecule type" value="Genomic_DNA"/>
</dbReference>
<name>A0ABQ9HD17_9NEOP</name>
<evidence type="ECO:0000259" key="3">
    <source>
        <dbReference type="Pfam" id="PF13359"/>
    </source>
</evidence>
<sequence>MMWHNVVYVCRIWMLVAETKIPSRPFVVTDDGLLYVTLYIFQLPKTPLVWKDISKTLETDWNVPHCVGALDGKNVLLQALVHSGSDFYNYKSDFSIVLLALVDGNYNILFPDVGFQGRLSDGAVFKISLTYFVTDSSFPLCVNIMKSYPSDHSSESFKIIFNYRLSTARRIVENTFSILSVVFRVLRKPMLLELPKAELIVMTIILLHNLLRNHSPTLYMPHGSLDHEENCVLTEGSWRSEVNTASMIPLGNIPR</sequence>
<proteinExistence type="predicted"/>